<comment type="caution">
    <text evidence="7">The sequence shown here is derived from an EMBL/GenBank/DDBJ whole genome shotgun (WGS) entry which is preliminary data.</text>
</comment>
<feature type="domain" description="Protein kinase" evidence="6">
    <location>
        <begin position="16"/>
        <end position="276"/>
    </location>
</feature>
<dbReference type="PANTHER" id="PTHR43289:SF34">
    <property type="entry name" value="SERINE_THREONINE-PROTEIN KINASE YBDM-RELATED"/>
    <property type="match status" value="1"/>
</dbReference>
<evidence type="ECO:0000256" key="5">
    <source>
        <dbReference type="PROSITE-ProRule" id="PRU10141"/>
    </source>
</evidence>
<dbReference type="GO" id="GO:0004674">
    <property type="term" value="F:protein serine/threonine kinase activity"/>
    <property type="evidence" value="ECO:0007669"/>
    <property type="project" value="UniProtKB-EC"/>
</dbReference>
<dbReference type="SMART" id="SM00220">
    <property type="entry name" value="S_TKc"/>
    <property type="match status" value="1"/>
</dbReference>
<gene>
    <name evidence="7" type="primary">pknD_18</name>
    <name evidence="7" type="ORF">NRB56_59140</name>
</gene>
<accession>A0A7K0DYB9</accession>
<evidence type="ECO:0000313" key="8">
    <source>
        <dbReference type="Proteomes" id="UP000431401"/>
    </source>
</evidence>
<dbReference type="Gene3D" id="1.10.510.10">
    <property type="entry name" value="Transferase(Phosphotransferase) domain 1"/>
    <property type="match status" value="1"/>
</dbReference>
<proteinExistence type="predicted"/>
<dbReference type="InterPro" id="IPR017441">
    <property type="entry name" value="Protein_kinase_ATP_BS"/>
</dbReference>
<dbReference type="InterPro" id="IPR008271">
    <property type="entry name" value="Ser/Thr_kinase_AS"/>
</dbReference>
<keyword evidence="1 7" id="KW-0808">Transferase</keyword>
<dbReference type="RefSeq" id="WP_194291031.1">
    <property type="nucleotide sequence ID" value="NZ_WEGI01000013.1"/>
</dbReference>
<dbReference type="Gene3D" id="3.30.200.20">
    <property type="entry name" value="Phosphorylase Kinase, domain 1"/>
    <property type="match status" value="1"/>
</dbReference>
<dbReference type="AlphaFoldDB" id="A0A7K0DYB9"/>
<organism evidence="7 8">
    <name type="scientific">Nocardia aurantia</name>
    <dbReference type="NCBI Taxonomy" id="2585199"/>
    <lineage>
        <taxon>Bacteria</taxon>
        <taxon>Bacillati</taxon>
        <taxon>Actinomycetota</taxon>
        <taxon>Actinomycetes</taxon>
        <taxon>Mycobacteriales</taxon>
        <taxon>Nocardiaceae</taxon>
        <taxon>Nocardia</taxon>
    </lineage>
</organism>
<dbReference type="PROSITE" id="PS50011">
    <property type="entry name" value="PROTEIN_KINASE_DOM"/>
    <property type="match status" value="1"/>
</dbReference>
<dbReference type="Pfam" id="PF00069">
    <property type="entry name" value="Pkinase"/>
    <property type="match status" value="1"/>
</dbReference>
<sequence>MVTPLDPGDVTRIGRYRLLGLLGSGGMGRVLLGAGPDGRLVAIKQIHPHLVAEGDFRARFRREVQISARVSGAFTAAVVDFEIDSEFPWLASVFVPGLSLDRAVTEYGPMPEEQLLTLAVGLAAALQAIHRVGLVHRDLKPANVILAEDGPRVIDFGIARAVDERSELTGTGSIIGSPAYMSPEQAQSETLTAASDIFSFGVVLVMAAAGRSPFAGSTVPETLYRILHAEPDLRTLSPTVRRLVEPCLHKDPGLRPTTALLLDHLGPQPARAQPWTRNVHEAIRRSAELAASAADPEATLVAGAVENSGQPQAESAFDDPAAAGERRKLRRSIGWSTALAALLALVITAGIVVSNRDEPAATMPPPPGMTLTALRSMDVCALLDDPVVSGPGTWTRPPASEQWGTCTAQDGDHRLDIAVERTDGFHASGPATGGVLISDAADRGEDSCTRGLRPAGTDPQFGVTIRISGGTPRNRCDLASRFAARIASRITTASPLLPDIRRSLAGHDPCSLVTNETIDTRIGKQVDGSAVALHSCVWNGIYTLTVDLAQGKVPDTGSRPIGLDGFLPDEKIYVTESELNSPSCTRMGVYRIVSGGRAEMVTVRVENPAESAVAGIRCIIAQEIVQDIMANLPEVK</sequence>
<evidence type="ECO:0000256" key="3">
    <source>
        <dbReference type="ARBA" id="ARBA00022777"/>
    </source>
</evidence>
<evidence type="ECO:0000256" key="4">
    <source>
        <dbReference type="ARBA" id="ARBA00022840"/>
    </source>
</evidence>
<evidence type="ECO:0000256" key="2">
    <source>
        <dbReference type="ARBA" id="ARBA00022741"/>
    </source>
</evidence>
<dbReference type="SUPFAM" id="SSF56112">
    <property type="entry name" value="Protein kinase-like (PK-like)"/>
    <property type="match status" value="1"/>
</dbReference>
<keyword evidence="3 7" id="KW-0418">Kinase</keyword>
<feature type="binding site" evidence="5">
    <location>
        <position position="44"/>
    </location>
    <ligand>
        <name>ATP</name>
        <dbReference type="ChEBI" id="CHEBI:30616"/>
    </ligand>
</feature>
<dbReference type="PANTHER" id="PTHR43289">
    <property type="entry name" value="MITOGEN-ACTIVATED PROTEIN KINASE KINASE KINASE 20-RELATED"/>
    <property type="match status" value="1"/>
</dbReference>
<dbReference type="InterPro" id="IPR011009">
    <property type="entry name" value="Kinase-like_dom_sf"/>
</dbReference>
<dbReference type="EMBL" id="WEGI01000013">
    <property type="protein sequence ID" value="MQY30312.1"/>
    <property type="molecule type" value="Genomic_DNA"/>
</dbReference>
<keyword evidence="2 5" id="KW-0547">Nucleotide-binding</keyword>
<dbReference type="InterPro" id="IPR000719">
    <property type="entry name" value="Prot_kinase_dom"/>
</dbReference>
<dbReference type="GO" id="GO:0005524">
    <property type="term" value="F:ATP binding"/>
    <property type="evidence" value="ECO:0007669"/>
    <property type="project" value="UniProtKB-UniRule"/>
</dbReference>
<dbReference type="PROSITE" id="PS00107">
    <property type="entry name" value="PROTEIN_KINASE_ATP"/>
    <property type="match status" value="1"/>
</dbReference>
<protein>
    <submittedName>
        <fullName evidence="7">Serine/threonine-protein kinase PknD</fullName>
        <ecNumber evidence="7">2.7.11.1</ecNumber>
    </submittedName>
</protein>
<keyword evidence="4 5" id="KW-0067">ATP-binding</keyword>
<dbReference type="CDD" id="cd14014">
    <property type="entry name" value="STKc_PknB_like"/>
    <property type="match status" value="1"/>
</dbReference>
<evidence type="ECO:0000313" key="7">
    <source>
        <dbReference type="EMBL" id="MQY30312.1"/>
    </source>
</evidence>
<name>A0A7K0DYB9_9NOCA</name>
<keyword evidence="8" id="KW-1185">Reference proteome</keyword>
<dbReference type="Proteomes" id="UP000431401">
    <property type="component" value="Unassembled WGS sequence"/>
</dbReference>
<dbReference type="EC" id="2.7.11.1" evidence="7"/>
<reference evidence="7 8" key="1">
    <citation type="submission" date="2019-10" db="EMBL/GenBank/DDBJ databases">
        <title>Nocardia macrotermitis sp. nov. and Nocardia aurantia sp. nov., isolated from the gut of fungus growing-termite Macrotermes natalensis.</title>
        <authorList>
            <person name="Benndorf R."/>
            <person name="Schwitalla J."/>
            <person name="Martin K."/>
            <person name="De Beer W."/>
            <person name="Kaster A.-K."/>
            <person name="Vollmers J."/>
            <person name="Poulsen M."/>
            <person name="Beemelmanns C."/>
        </authorList>
    </citation>
    <scope>NUCLEOTIDE SEQUENCE [LARGE SCALE GENOMIC DNA]</scope>
    <source>
        <strain evidence="7 8">RB56</strain>
    </source>
</reference>
<dbReference type="PROSITE" id="PS00108">
    <property type="entry name" value="PROTEIN_KINASE_ST"/>
    <property type="match status" value="1"/>
</dbReference>
<evidence type="ECO:0000256" key="1">
    <source>
        <dbReference type="ARBA" id="ARBA00022679"/>
    </source>
</evidence>
<evidence type="ECO:0000259" key="6">
    <source>
        <dbReference type="PROSITE" id="PS50011"/>
    </source>
</evidence>